<evidence type="ECO:0000313" key="1">
    <source>
        <dbReference type="EMBL" id="OGG14508.1"/>
    </source>
</evidence>
<organism evidence="1 2">
    <name type="scientific">Candidatus Gottesmanbacteria bacterium RIFCSPHIGHO2_01_FULL_39_10</name>
    <dbReference type="NCBI Taxonomy" id="1798375"/>
    <lineage>
        <taxon>Bacteria</taxon>
        <taxon>Candidatus Gottesmaniibacteriota</taxon>
    </lineage>
</organism>
<dbReference type="STRING" id="1798375.A2773_05510"/>
<name>A0A1F5ZPZ7_9BACT</name>
<dbReference type="Proteomes" id="UP000177383">
    <property type="component" value="Unassembled WGS sequence"/>
</dbReference>
<sequence length="191" mass="21150">MTSAGEINWGERDNRWGDITNFVSQLENDFGPNAVLASTAILSLLGIKIDTYTKYDIDDLVNFLPERFAQLNQWLTDNGYSSLNYKKPLVRKVISFTPDPLPTKAALLGSLPTPADQAKLNQNITTLAQSFKNGLEMGWQPKQLISGFLQTAITLPPPATHDAPQTRGLLQAITNTPSGNNFPYLQKQLFI</sequence>
<dbReference type="EMBL" id="MFJE01000015">
    <property type="protein sequence ID" value="OGG14508.1"/>
    <property type="molecule type" value="Genomic_DNA"/>
</dbReference>
<gene>
    <name evidence="1" type="ORF">A2773_05510</name>
</gene>
<proteinExistence type="predicted"/>
<dbReference type="AlphaFoldDB" id="A0A1F5ZPZ7"/>
<protein>
    <submittedName>
        <fullName evidence="1">Uncharacterized protein</fullName>
    </submittedName>
</protein>
<accession>A0A1F5ZPZ7</accession>
<reference evidence="1 2" key="1">
    <citation type="journal article" date="2016" name="Nat. Commun.">
        <title>Thousands of microbial genomes shed light on interconnected biogeochemical processes in an aquifer system.</title>
        <authorList>
            <person name="Anantharaman K."/>
            <person name="Brown C.T."/>
            <person name="Hug L.A."/>
            <person name="Sharon I."/>
            <person name="Castelle C.J."/>
            <person name="Probst A.J."/>
            <person name="Thomas B.C."/>
            <person name="Singh A."/>
            <person name="Wilkins M.J."/>
            <person name="Karaoz U."/>
            <person name="Brodie E.L."/>
            <person name="Williams K.H."/>
            <person name="Hubbard S.S."/>
            <person name="Banfield J.F."/>
        </authorList>
    </citation>
    <scope>NUCLEOTIDE SEQUENCE [LARGE SCALE GENOMIC DNA]</scope>
</reference>
<comment type="caution">
    <text evidence="1">The sequence shown here is derived from an EMBL/GenBank/DDBJ whole genome shotgun (WGS) entry which is preliminary data.</text>
</comment>
<evidence type="ECO:0000313" key="2">
    <source>
        <dbReference type="Proteomes" id="UP000177383"/>
    </source>
</evidence>